<keyword evidence="2" id="KW-1185">Reference proteome</keyword>
<organism evidence="1 2">
    <name type="scientific">Fusarium piperis</name>
    <dbReference type="NCBI Taxonomy" id="1435070"/>
    <lineage>
        <taxon>Eukaryota</taxon>
        <taxon>Fungi</taxon>
        <taxon>Dikarya</taxon>
        <taxon>Ascomycota</taxon>
        <taxon>Pezizomycotina</taxon>
        <taxon>Sordariomycetes</taxon>
        <taxon>Hypocreomycetidae</taxon>
        <taxon>Hypocreales</taxon>
        <taxon>Nectriaceae</taxon>
        <taxon>Fusarium</taxon>
        <taxon>Fusarium solani species complex</taxon>
    </lineage>
</organism>
<reference evidence="1" key="1">
    <citation type="submission" date="2022-10" db="EMBL/GenBank/DDBJ databases">
        <title>Tapping the CABI collections for fungal endophytes: first genome assemblies for Collariella, Neodidymelliopsis, Ascochyta clinopodiicola, Didymella pomorum, Didymosphaeria variabile, Neocosmospora piperis and Neocucurbitaria cava.</title>
        <authorList>
            <person name="Hill R."/>
        </authorList>
    </citation>
    <scope>NUCLEOTIDE SEQUENCE</scope>
    <source>
        <strain evidence="1">IMI 366586</strain>
    </source>
</reference>
<evidence type="ECO:0000313" key="1">
    <source>
        <dbReference type="EMBL" id="KAJ4328584.1"/>
    </source>
</evidence>
<protein>
    <submittedName>
        <fullName evidence="1">Uncharacterized protein</fullName>
    </submittedName>
</protein>
<dbReference type="SUPFAM" id="SSF56176">
    <property type="entry name" value="FAD-binding/transporter-associated domain-like"/>
    <property type="match status" value="1"/>
</dbReference>
<gene>
    <name evidence="1" type="ORF">N0V84_000943</name>
</gene>
<dbReference type="InterPro" id="IPR016169">
    <property type="entry name" value="FAD-bd_PCMH_sub2"/>
</dbReference>
<dbReference type="GO" id="GO:0050660">
    <property type="term" value="F:flavin adenine dinucleotide binding"/>
    <property type="evidence" value="ECO:0007669"/>
    <property type="project" value="InterPro"/>
</dbReference>
<dbReference type="AlphaFoldDB" id="A0A9W8WLW0"/>
<accession>A0A9W8WLW0</accession>
<dbReference type="EMBL" id="JAPEUR010000009">
    <property type="protein sequence ID" value="KAJ4328584.1"/>
    <property type="molecule type" value="Genomic_DNA"/>
</dbReference>
<evidence type="ECO:0000313" key="2">
    <source>
        <dbReference type="Proteomes" id="UP001140502"/>
    </source>
</evidence>
<comment type="caution">
    <text evidence="1">The sequence shown here is derived from an EMBL/GenBank/DDBJ whole genome shotgun (WGS) entry which is preliminary data.</text>
</comment>
<name>A0A9W8WLW0_9HYPO</name>
<proteinExistence type="predicted"/>
<dbReference type="Gene3D" id="3.30.465.10">
    <property type="match status" value="1"/>
</dbReference>
<dbReference type="OrthoDB" id="2151789at2759"/>
<dbReference type="InterPro" id="IPR036318">
    <property type="entry name" value="FAD-bd_PCMH-like_sf"/>
</dbReference>
<dbReference type="Proteomes" id="UP001140502">
    <property type="component" value="Unassembled WGS sequence"/>
</dbReference>
<sequence>MKAFGMRSGAHSAWAGANSIADGVTVDFGYMNTTTYDDEAKMAKIQPGWTWGHVLSSLDPYGVTTDIVANGPGIMWLVEFTVDTLETQEQILPRCLEFRDAINRIADENGAQKNWDFLNYANGDQDSISTPECSTSNRSGRL</sequence>